<reference evidence="1" key="1">
    <citation type="submission" date="2022-06" db="EMBL/GenBank/DDBJ databases">
        <title>Phylogenomic reconstructions and comparative analyses of Kickxellomycotina fungi.</title>
        <authorList>
            <person name="Reynolds N.K."/>
            <person name="Stajich J.E."/>
            <person name="Barry K."/>
            <person name="Grigoriev I.V."/>
            <person name="Crous P."/>
            <person name="Smith M.E."/>
        </authorList>
    </citation>
    <scope>NUCLEOTIDE SEQUENCE</scope>
    <source>
        <strain evidence="1">RSA 2271</strain>
    </source>
</reference>
<gene>
    <name evidence="1" type="primary">MPE1_1</name>
    <name evidence="1" type="ORF">EV182_000848</name>
</gene>
<keyword evidence="2" id="KW-1185">Reference proteome</keyword>
<name>A0ACC1HNY8_9FUNG</name>
<accession>A0ACC1HNY8</accession>
<dbReference type="EMBL" id="JAMZIH010005216">
    <property type="protein sequence ID" value="KAJ1675654.1"/>
    <property type="molecule type" value="Genomic_DNA"/>
</dbReference>
<organism evidence="1 2">
    <name type="scientific">Spiromyces aspiralis</name>
    <dbReference type="NCBI Taxonomy" id="68401"/>
    <lineage>
        <taxon>Eukaryota</taxon>
        <taxon>Fungi</taxon>
        <taxon>Fungi incertae sedis</taxon>
        <taxon>Zoopagomycota</taxon>
        <taxon>Kickxellomycotina</taxon>
        <taxon>Kickxellomycetes</taxon>
        <taxon>Kickxellales</taxon>
        <taxon>Kickxellaceae</taxon>
        <taxon>Spiromyces</taxon>
    </lineage>
</organism>
<evidence type="ECO:0000313" key="2">
    <source>
        <dbReference type="Proteomes" id="UP001145114"/>
    </source>
</evidence>
<protein>
    <submittedName>
        <fullName evidence="1">Retinoblastoma-binding protein</fullName>
    </submittedName>
</protein>
<sequence>MSLIYYKFKSAKDYSRHTFDGFNISVYELKQEILRAKRLSPDEFDLAITNAQSGEDYTSDKAQIPKGTHVIVRRIPNKGPRYPAGLGGPGYGGVASGNSNGVVLSMSKQSPSRGGGSPFPVMRPPPPTASSQPQAPPGMYLPGLSAIAAGTVSAGASSGRAAVAVGEAQQREGAAVKNAEDDLIDTMFQRTSEQWEHQQKQMEKYTIVSTPCSLPDAGPRCYCCYSTPRSALSFPLVVALMRLSNSGGVRIPKSFLKPVDKLEEGKNALVTGEGKLVVATANEQAWESSQKFTRKIANPLDDVSAVDSTQIPQDLQCPICCKIFTDASRVPCCQRVYCSECIDQALLSDDPKKHFVCPGCGAKNIVPDSVVADEDVRKRVGNFMREYIAKQELEEEKRRQEERAKAATSATGSSSSSAATSASPAPASSAATHPENKARVTSGLANNHQQNRPSAWQARPQHFQMHNKGVLGANGQLSGNQNWLMNMLGALPMMGNPMAVMAAMGGSYGVRPSQLPTLPGGAMNPQFTTTPQHMQMWQNMLAMGQNGMVPPRPPMPPLPPGQFSQQQQRPHAPQTISPPGVPGQPQPQPPPPYVSAAQGQPDQQAGQQGEQQQQLSPQGDRLEGDSDTRTDAHLPLQSHDRRSRSRSRNRSNYHNERGRSRSPRRTYHRSRSHSRNGSKSQSRRDSNNNDTSHHLNDAPPVPMISLDVTPPPESPHPASRPSSAEAHNKPRHASEGRKNASRPPSPPRRRSRSRLNARVPSPRQQHSSQSHSQYSPPPLPRSLSSSRGYGMSRDHRHPRDRSRDRDRDLSRSRSRRHRYRDHGDNDGRSPSRHRHHSRRNRDEDNIENTNKRHRRDSKDERSPHRHSHRYERQQRMRDKPAEPATTKPISISIKGSAAANEKSRREINYDGSYGDSSRRHRRRDRR</sequence>
<proteinExistence type="predicted"/>
<dbReference type="Proteomes" id="UP001145114">
    <property type="component" value="Unassembled WGS sequence"/>
</dbReference>
<comment type="caution">
    <text evidence="1">The sequence shown here is derived from an EMBL/GenBank/DDBJ whole genome shotgun (WGS) entry which is preliminary data.</text>
</comment>
<evidence type="ECO:0000313" key="1">
    <source>
        <dbReference type="EMBL" id="KAJ1675654.1"/>
    </source>
</evidence>